<dbReference type="Proteomes" id="UP001054902">
    <property type="component" value="Unassembled WGS sequence"/>
</dbReference>
<dbReference type="PANTHER" id="PTHR14614">
    <property type="entry name" value="HEPATOCELLULAR CARCINOMA-ASSOCIATED ANTIGEN"/>
    <property type="match status" value="1"/>
</dbReference>
<dbReference type="InterPro" id="IPR019410">
    <property type="entry name" value="Methyltransf_16"/>
</dbReference>
<dbReference type="AlphaFoldDB" id="A0AAD3D0B0"/>
<gene>
    <name evidence="1" type="ORF">CTEN210_10902</name>
</gene>
<dbReference type="Gene3D" id="3.40.50.150">
    <property type="entry name" value="Vaccinia Virus protein VP39"/>
    <property type="match status" value="1"/>
</dbReference>
<dbReference type="PANTHER" id="PTHR14614:SF97">
    <property type="entry name" value="S-ADENOSYL-L-METHIONINE-DEPENDENT METHYLTRANSFERASES SUPERFAMILY PROTEIN"/>
    <property type="match status" value="1"/>
</dbReference>
<comment type="caution">
    <text evidence="1">The sequence shown here is derived from an EMBL/GenBank/DDBJ whole genome shotgun (WGS) entry which is preliminary data.</text>
</comment>
<evidence type="ECO:0000313" key="1">
    <source>
        <dbReference type="EMBL" id="GFH54426.1"/>
    </source>
</evidence>
<accession>A0AAD3D0B0</accession>
<sequence length="323" mass="36290">MLSENLINTSQNFHVNPSLKCGETLVDDDDIYDDEDEYCFPINFHVTLPEEYGEMKLRFGSRDKCSGVLLPSEEKVSKEDLESGGLNDPFFFQPGFYLEAKTGFQVWPGSRLMAEAFICMTDNDAMKDYQKNLNGLRILEVGSGIGFAGTLLASCGASVLLSDLPVLVEHGISSNIRRNAKIEKSTIPPKAENFFGDIELTNIGGGWASAAVLDWFKPASDQLQNQTLSSIDVIIGCDCMFIRKIVEPLLNTVSTIFEQSAANNPKFLFTFQHRNMRGVFTQFEELLNLIQDRDWEMKCVAWRRIAVEDDGEQNLYLFEVTPS</sequence>
<dbReference type="InterPro" id="IPR029063">
    <property type="entry name" value="SAM-dependent_MTases_sf"/>
</dbReference>
<organism evidence="1 2">
    <name type="scientific">Chaetoceros tenuissimus</name>
    <dbReference type="NCBI Taxonomy" id="426638"/>
    <lineage>
        <taxon>Eukaryota</taxon>
        <taxon>Sar</taxon>
        <taxon>Stramenopiles</taxon>
        <taxon>Ochrophyta</taxon>
        <taxon>Bacillariophyta</taxon>
        <taxon>Coscinodiscophyceae</taxon>
        <taxon>Chaetocerotophycidae</taxon>
        <taxon>Chaetocerotales</taxon>
        <taxon>Chaetocerotaceae</taxon>
        <taxon>Chaetoceros</taxon>
    </lineage>
</organism>
<dbReference type="EMBL" id="BLLK01000047">
    <property type="protein sequence ID" value="GFH54426.1"/>
    <property type="molecule type" value="Genomic_DNA"/>
</dbReference>
<name>A0AAD3D0B0_9STRA</name>
<protein>
    <recommendedName>
        <fullName evidence="3">Calmodulin-lysine N-methyltransferase</fullName>
    </recommendedName>
</protein>
<proteinExistence type="predicted"/>
<evidence type="ECO:0008006" key="3">
    <source>
        <dbReference type="Google" id="ProtNLM"/>
    </source>
</evidence>
<dbReference type="Pfam" id="PF10294">
    <property type="entry name" value="Methyltransf_16"/>
    <property type="match status" value="2"/>
</dbReference>
<dbReference type="SUPFAM" id="SSF53335">
    <property type="entry name" value="S-adenosyl-L-methionine-dependent methyltransferases"/>
    <property type="match status" value="2"/>
</dbReference>
<keyword evidence="2" id="KW-1185">Reference proteome</keyword>
<reference evidence="1 2" key="1">
    <citation type="journal article" date="2021" name="Sci. Rep.">
        <title>The genome of the diatom Chaetoceros tenuissimus carries an ancient integrated fragment of an extant virus.</title>
        <authorList>
            <person name="Hongo Y."/>
            <person name="Kimura K."/>
            <person name="Takaki Y."/>
            <person name="Yoshida Y."/>
            <person name="Baba S."/>
            <person name="Kobayashi G."/>
            <person name="Nagasaki K."/>
            <person name="Hano T."/>
            <person name="Tomaru Y."/>
        </authorList>
    </citation>
    <scope>NUCLEOTIDE SEQUENCE [LARGE SCALE GENOMIC DNA]</scope>
    <source>
        <strain evidence="1 2">NIES-3715</strain>
    </source>
</reference>
<evidence type="ECO:0000313" key="2">
    <source>
        <dbReference type="Proteomes" id="UP001054902"/>
    </source>
</evidence>